<evidence type="ECO:0008006" key="8">
    <source>
        <dbReference type="Google" id="ProtNLM"/>
    </source>
</evidence>
<dbReference type="AlphaFoldDB" id="A0A9P5N627"/>
<dbReference type="Pfam" id="PF17109">
    <property type="entry name" value="Goodbye"/>
    <property type="match status" value="1"/>
</dbReference>
<dbReference type="Pfam" id="PF22939">
    <property type="entry name" value="WHD_GPIID"/>
    <property type="match status" value="1"/>
</dbReference>
<reference evidence="6" key="2">
    <citation type="journal article" date="2020" name="Nat. Commun.">
        <title>Large-scale genome sequencing of mycorrhizal fungi provides insights into the early evolution of symbiotic traits.</title>
        <authorList>
            <person name="Miyauchi S."/>
            <person name="Kiss E."/>
            <person name="Kuo A."/>
            <person name="Drula E."/>
            <person name="Kohler A."/>
            <person name="Sanchez-Garcia M."/>
            <person name="Morin E."/>
            <person name="Andreopoulos B."/>
            <person name="Barry K.W."/>
            <person name="Bonito G."/>
            <person name="Buee M."/>
            <person name="Carver A."/>
            <person name="Chen C."/>
            <person name="Cichocki N."/>
            <person name="Clum A."/>
            <person name="Culley D."/>
            <person name="Crous P.W."/>
            <person name="Fauchery L."/>
            <person name="Girlanda M."/>
            <person name="Hayes R.D."/>
            <person name="Keri Z."/>
            <person name="LaButti K."/>
            <person name="Lipzen A."/>
            <person name="Lombard V."/>
            <person name="Magnuson J."/>
            <person name="Maillard F."/>
            <person name="Murat C."/>
            <person name="Nolan M."/>
            <person name="Ohm R.A."/>
            <person name="Pangilinan J."/>
            <person name="Pereira M.F."/>
            <person name="Perotto S."/>
            <person name="Peter M."/>
            <person name="Pfister S."/>
            <person name="Riley R."/>
            <person name="Sitrit Y."/>
            <person name="Stielow J.B."/>
            <person name="Szollosi G."/>
            <person name="Zifcakova L."/>
            <person name="Stursova M."/>
            <person name="Spatafora J.W."/>
            <person name="Tedersoo L."/>
            <person name="Vaario L.M."/>
            <person name="Yamada A."/>
            <person name="Yan M."/>
            <person name="Wang P."/>
            <person name="Xu J."/>
            <person name="Bruns T."/>
            <person name="Baldrian P."/>
            <person name="Vilgalys R."/>
            <person name="Dunand C."/>
            <person name="Henrissat B."/>
            <person name="Grigoriev I.V."/>
            <person name="Hibbett D."/>
            <person name="Nagy L.G."/>
            <person name="Martin F.M."/>
        </authorList>
    </citation>
    <scope>NUCLEOTIDE SEQUENCE</scope>
    <source>
        <strain evidence="6">Prilba</strain>
    </source>
</reference>
<dbReference type="PROSITE" id="PS50088">
    <property type="entry name" value="ANK_REPEAT"/>
    <property type="match status" value="2"/>
</dbReference>
<dbReference type="PANTHER" id="PTHR10039:SF16">
    <property type="entry name" value="GPI INOSITOL-DEACYLASE"/>
    <property type="match status" value="1"/>
</dbReference>
<keyword evidence="1" id="KW-0677">Repeat</keyword>
<feature type="domain" description="GPI inositol-deacylase winged helix" evidence="4">
    <location>
        <begin position="569"/>
        <end position="660"/>
    </location>
</feature>
<dbReference type="Pfam" id="PF12796">
    <property type="entry name" value="Ank_2"/>
    <property type="match status" value="1"/>
</dbReference>
<evidence type="ECO:0000256" key="1">
    <source>
        <dbReference type="ARBA" id="ARBA00022737"/>
    </source>
</evidence>
<dbReference type="InterPro" id="IPR002110">
    <property type="entry name" value="Ankyrin_rpt"/>
</dbReference>
<dbReference type="InterPro" id="IPR036770">
    <property type="entry name" value="Ankyrin_rpt-contain_sf"/>
</dbReference>
<dbReference type="PROSITE" id="PS50297">
    <property type="entry name" value="ANK_REP_REGION"/>
    <property type="match status" value="2"/>
</dbReference>
<keyword evidence="2" id="KW-0040">ANK repeat</keyword>
<dbReference type="Proteomes" id="UP000759537">
    <property type="component" value="Unassembled WGS sequence"/>
</dbReference>
<evidence type="ECO:0000313" key="7">
    <source>
        <dbReference type="Proteomes" id="UP000759537"/>
    </source>
</evidence>
<dbReference type="InterPro" id="IPR027417">
    <property type="entry name" value="P-loop_NTPase"/>
</dbReference>
<evidence type="ECO:0000259" key="5">
    <source>
        <dbReference type="Pfam" id="PF24883"/>
    </source>
</evidence>
<organism evidence="6 7">
    <name type="scientific">Russula ochroleuca</name>
    <dbReference type="NCBI Taxonomy" id="152965"/>
    <lineage>
        <taxon>Eukaryota</taxon>
        <taxon>Fungi</taxon>
        <taxon>Dikarya</taxon>
        <taxon>Basidiomycota</taxon>
        <taxon>Agaricomycotina</taxon>
        <taxon>Agaricomycetes</taxon>
        <taxon>Russulales</taxon>
        <taxon>Russulaceae</taxon>
        <taxon>Russula</taxon>
    </lineage>
</organism>
<evidence type="ECO:0000259" key="3">
    <source>
        <dbReference type="Pfam" id="PF17109"/>
    </source>
</evidence>
<dbReference type="SUPFAM" id="SSF48403">
    <property type="entry name" value="Ankyrin repeat"/>
    <property type="match status" value="1"/>
</dbReference>
<dbReference type="EMBL" id="WHVB01000001">
    <property type="protein sequence ID" value="KAF8487232.1"/>
    <property type="molecule type" value="Genomic_DNA"/>
</dbReference>
<feature type="domain" description="Fungal STAND N-terminal Goodbye" evidence="3">
    <location>
        <begin position="11"/>
        <end position="129"/>
    </location>
</feature>
<dbReference type="OrthoDB" id="7464126at2759"/>
<dbReference type="SMART" id="SM00248">
    <property type="entry name" value="ANK"/>
    <property type="match status" value="3"/>
</dbReference>
<evidence type="ECO:0000256" key="2">
    <source>
        <dbReference type="PROSITE-ProRule" id="PRU00023"/>
    </source>
</evidence>
<feature type="repeat" description="ANK" evidence="2">
    <location>
        <begin position="833"/>
        <end position="865"/>
    </location>
</feature>
<sequence length="922" mass="103302">MSSSSNLEVGFNNALQAYERQTNIYLFAHPLAAQLQSCDTPSATLALLQEQVRDGDDIWTRWLDPTVKVLDSLSMALGERVNLVISPAKLIFTGVGVLLSTAKDAPTIQGSFVEVFERIGFFFRRLETYINVPLTTDMMDMVIGIMVEVLSILAIATKGIKVGRMKNFTKWLVGRTDMEDALKRLDKLTQEEARKAAVQLLKTTHAVKYTEEGVVDTVVHANDRVAKVNKTVVGVESRVMSGDGRVLSVGERVKTIDKDTGTQMQESLFKWLSPPDPLVNHKIACNARQEGTSNWFLRSKTFEEWNSEGSLLWIHGKPGSGKSVLCSAIIEDIKVMHRARLASIAYFYFDFKDIHKQTHRDAISSLLFQLSDQSDDCRNILHRLYSVHNSGAQMPSDGILAGCLKDMLSPPSRLSEAPMYIIMDAIDECPNTSATPSPREEILDLIEGLIGLSPNLRLCVTSRSEIDIQVVLKPLLPSRFRVSLHDESGQKQDIADYIRAFVYSDRKMRRWKEEDKELVIKVLTERADGMFRWAYCQLEFLRHCLPPSIRRVLDELPKTLDETYERILMEISKEKRVYARRLLQCLAVAIRPLHIKELAEVFVFNIDTEGAIPELVTGFRPADPEGAVLSACSSLVTIDGSMLVQLSHASVKEFLTSDRLTRSSGRLSYYHFSFEPAHLTLAQACLGVLLQLEDHLDRRDSIEKFPLAAYAAEHWVDHARFNNVASLIQEGMELLFDPAKPHFANWVRIYDMDQPLRSPTPHAIRSNATPLYYAALCGIPSLVERLIVERHMDVNARGGHYGTAIQAALYKGHLSIVRLLIEHNADVNSKDDDGSSPLHMAAQIGDHEAVSFLLSYRTDVQATDSGHSLVFSALNSGNVAVTRLHGADTNARDEMDLTSLHIPSNNGQPRLYPFASRFSEGE</sequence>
<reference evidence="6" key="1">
    <citation type="submission" date="2019-10" db="EMBL/GenBank/DDBJ databases">
        <authorList>
            <consortium name="DOE Joint Genome Institute"/>
            <person name="Kuo A."/>
            <person name="Miyauchi S."/>
            <person name="Kiss E."/>
            <person name="Drula E."/>
            <person name="Kohler A."/>
            <person name="Sanchez-Garcia M."/>
            <person name="Andreopoulos B."/>
            <person name="Barry K.W."/>
            <person name="Bonito G."/>
            <person name="Buee M."/>
            <person name="Carver A."/>
            <person name="Chen C."/>
            <person name="Cichocki N."/>
            <person name="Clum A."/>
            <person name="Culley D."/>
            <person name="Crous P.W."/>
            <person name="Fauchery L."/>
            <person name="Girlanda M."/>
            <person name="Hayes R."/>
            <person name="Keri Z."/>
            <person name="LaButti K."/>
            <person name="Lipzen A."/>
            <person name="Lombard V."/>
            <person name="Magnuson J."/>
            <person name="Maillard F."/>
            <person name="Morin E."/>
            <person name="Murat C."/>
            <person name="Nolan M."/>
            <person name="Ohm R."/>
            <person name="Pangilinan J."/>
            <person name="Pereira M."/>
            <person name="Perotto S."/>
            <person name="Peter M."/>
            <person name="Riley R."/>
            <person name="Sitrit Y."/>
            <person name="Stielow B."/>
            <person name="Szollosi G."/>
            <person name="Zifcakova L."/>
            <person name="Stursova M."/>
            <person name="Spatafora J.W."/>
            <person name="Tedersoo L."/>
            <person name="Vaario L.-M."/>
            <person name="Yamada A."/>
            <person name="Yan M."/>
            <person name="Wang P."/>
            <person name="Xu J."/>
            <person name="Bruns T."/>
            <person name="Baldrian P."/>
            <person name="Vilgalys R."/>
            <person name="Henrissat B."/>
            <person name="Grigoriev I.V."/>
            <person name="Hibbett D."/>
            <person name="Nagy L.G."/>
            <person name="Martin F.M."/>
        </authorList>
    </citation>
    <scope>NUCLEOTIDE SEQUENCE</scope>
    <source>
        <strain evidence="6">Prilba</strain>
    </source>
</reference>
<accession>A0A9P5N627</accession>
<keyword evidence="7" id="KW-1185">Reference proteome</keyword>
<dbReference type="Gene3D" id="1.25.40.20">
    <property type="entry name" value="Ankyrin repeat-containing domain"/>
    <property type="match status" value="1"/>
</dbReference>
<evidence type="ECO:0000259" key="4">
    <source>
        <dbReference type="Pfam" id="PF22939"/>
    </source>
</evidence>
<feature type="domain" description="Nephrocystin 3-like N-terminal" evidence="5">
    <location>
        <begin position="291"/>
        <end position="463"/>
    </location>
</feature>
<dbReference type="Pfam" id="PF24883">
    <property type="entry name" value="NPHP3_N"/>
    <property type="match status" value="1"/>
</dbReference>
<dbReference type="Gene3D" id="3.40.50.300">
    <property type="entry name" value="P-loop containing nucleotide triphosphate hydrolases"/>
    <property type="match status" value="1"/>
</dbReference>
<dbReference type="InterPro" id="IPR054471">
    <property type="entry name" value="GPIID_WHD"/>
</dbReference>
<feature type="repeat" description="ANK" evidence="2">
    <location>
        <begin position="800"/>
        <end position="832"/>
    </location>
</feature>
<dbReference type="InterPro" id="IPR031350">
    <property type="entry name" value="Goodbye_dom"/>
</dbReference>
<evidence type="ECO:0000313" key="6">
    <source>
        <dbReference type="EMBL" id="KAF8487232.1"/>
    </source>
</evidence>
<dbReference type="PANTHER" id="PTHR10039">
    <property type="entry name" value="AMELOGENIN"/>
    <property type="match status" value="1"/>
</dbReference>
<dbReference type="SUPFAM" id="SSF52540">
    <property type="entry name" value="P-loop containing nucleoside triphosphate hydrolases"/>
    <property type="match status" value="1"/>
</dbReference>
<comment type="caution">
    <text evidence="6">The sequence shown here is derived from an EMBL/GenBank/DDBJ whole genome shotgun (WGS) entry which is preliminary data.</text>
</comment>
<protein>
    <recommendedName>
        <fullName evidence="8">NACHT domain-containing protein</fullName>
    </recommendedName>
</protein>
<gene>
    <name evidence="6" type="ORF">DFH94DRAFT_18825</name>
</gene>
<proteinExistence type="predicted"/>
<dbReference type="InterPro" id="IPR056884">
    <property type="entry name" value="NPHP3-like_N"/>
</dbReference>
<name>A0A9P5N627_9AGAM</name>